<dbReference type="NCBIfam" id="TIGR00536">
    <property type="entry name" value="hemK_fam"/>
    <property type="match status" value="1"/>
</dbReference>
<keyword evidence="9" id="KW-1185">Reference proteome</keyword>
<dbReference type="Proteomes" id="UP000593580">
    <property type="component" value="Chromosome"/>
</dbReference>
<dbReference type="InterPro" id="IPR004556">
    <property type="entry name" value="HemK-like"/>
</dbReference>
<name>A0A7M1BAY7_9BACT</name>
<dbReference type="GO" id="GO:0003676">
    <property type="term" value="F:nucleic acid binding"/>
    <property type="evidence" value="ECO:0007669"/>
    <property type="project" value="InterPro"/>
</dbReference>
<dbReference type="InterPro" id="IPR050320">
    <property type="entry name" value="N5-glutamine_MTase"/>
</dbReference>
<dbReference type="Pfam" id="PF17827">
    <property type="entry name" value="PrmC_N"/>
    <property type="match status" value="1"/>
</dbReference>
<sequence length="277" mass="32007">MRSRYIVSDLLREATEKITQHSIERALREAQLLFMAFFEKDELWLISHQKDEIEVDESFFHWVERRCASEPFEYIVNRVSFYSEEFYIDEGALIPRPETEILIDEIEKNIADKTAKITFVEVGVGSGIISIMLAKKFPNAMIIAVDISPKALAVAHKNIEKFALQERIELREGSLLEPISETIDYLVSNPPYIANDAPLASNLSYEPQNALFGGEVGDEIIQQLLDEVLKQKIRFFSCEMGYDQKSKIQNYLKDKEFSSLEFYKDYASFDRGFTLKV</sequence>
<keyword evidence="3 8" id="KW-0808">Transferase</keyword>
<dbReference type="GO" id="GO:0102559">
    <property type="term" value="F:peptide chain release factor N(5)-glutamine methyltransferase activity"/>
    <property type="evidence" value="ECO:0007669"/>
    <property type="project" value="UniProtKB-EC"/>
</dbReference>
<reference evidence="8 9" key="1">
    <citation type="submission" date="2019-07" db="EMBL/GenBank/DDBJ databases">
        <title>Sulfurimonas paralvinellae sp. nov., a novel mesophilic, hydrogen- and sulfur-oxidizing chemolithoautotroph within the Epsilonproteo- bacteria isolated from a deep-sea hydrothermal vent polychaete nest, reclassification of Thiomicrospira denitrificans as Sulfurimonas denitrificans comb. nov. and emended description of the genus Sulfurimonas.</title>
        <authorList>
            <person name="Wang S."/>
            <person name="Jiang L."/>
            <person name="Shao Z."/>
        </authorList>
    </citation>
    <scope>NUCLEOTIDE SEQUENCE [LARGE SCALE GENOMIC DNA]</scope>
    <source>
        <strain evidence="8 9">GO25</strain>
    </source>
</reference>
<evidence type="ECO:0000256" key="3">
    <source>
        <dbReference type="ARBA" id="ARBA00022679"/>
    </source>
</evidence>
<evidence type="ECO:0000256" key="5">
    <source>
        <dbReference type="ARBA" id="ARBA00048391"/>
    </source>
</evidence>
<protein>
    <recommendedName>
        <fullName evidence="1">peptide chain release factor N(5)-glutamine methyltransferase</fullName>
        <ecNumber evidence="1">2.1.1.297</ecNumber>
    </recommendedName>
</protein>
<dbReference type="CDD" id="cd02440">
    <property type="entry name" value="AdoMet_MTases"/>
    <property type="match status" value="1"/>
</dbReference>
<feature type="domain" description="Methyltransferase small" evidence="6">
    <location>
        <begin position="99"/>
        <end position="196"/>
    </location>
</feature>
<dbReference type="InterPro" id="IPR029063">
    <property type="entry name" value="SAM-dependent_MTases_sf"/>
</dbReference>
<dbReference type="Gene3D" id="1.10.8.10">
    <property type="entry name" value="DNA helicase RuvA subunit, C-terminal domain"/>
    <property type="match status" value="1"/>
</dbReference>
<dbReference type="EMBL" id="CP041406">
    <property type="protein sequence ID" value="QOP45998.1"/>
    <property type="molecule type" value="Genomic_DNA"/>
</dbReference>
<dbReference type="PROSITE" id="PS00092">
    <property type="entry name" value="N6_MTASE"/>
    <property type="match status" value="1"/>
</dbReference>
<dbReference type="EC" id="2.1.1.297" evidence="1"/>
<dbReference type="Pfam" id="PF05175">
    <property type="entry name" value="MTS"/>
    <property type="match status" value="1"/>
</dbReference>
<dbReference type="InterPro" id="IPR007848">
    <property type="entry name" value="Small_mtfrase_dom"/>
</dbReference>
<dbReference type="InterPro" id="IPR040758">
    <property type="entry name" value="PrmC_N"/>
</dbReference>
<dbReference type="KEGG" id="spal:FM071_06695"/>
<evidence type="ECO:0000313" key="9">
    <source>
        <dbReference type="Proteomes" id="UP000593580"/>
    </source>
</evidence>
<comment type="catalytic activity">
    <reaction evidence="5">
        <text>L-glutaminyl-[peptide chain release factor] + S-adenosyl-L-methionine = N(5)-methyl-L-glutaminyl-[peptide chain release factor] + S-adenosyl-L-homocysteine + H(+)</text>
        <dbReference type="Rhea" id="RHEA:42896"/>
        <dbReference type="Rhea" id="RHEA-COMP:10271"/>
        <dbReference type="Rhea" id="RHEA-COMP:10272"/>
        <dbReference type="ChEBI" id="CHEBI:15378"/>
        <dbReference type="ChEBI" id="CHEBI:30011"/>
        <dbReference type="ChEBI" id="CHEBI:57856"/>
        <dbReference type="ChEBI" id="CHEBI:59789"/>
        <dbReference type="ChEBI" id="CHEBI:61891"/>
        <dbReference type="EC" id="2.1.1.297"/>
    </reaction>
</comment>
<keyword evidence="4" id="KW-0949">S-adenosyl-L-methionine</keyword>
<accession>A0A7M1BAY7</accession>
<dbReference type="PANTHER" id="PTHR18895:SF74">
    <property type="entry name" value="MTRF1L RELEASE FACTOR GLUTAMINE METHYLTRANSFERASE"/>
    <property type="match status" value="1"/>
</dbReference>
<dbReference type="RefSeq" id="WP_193110068.1">
    <property type="nucleotide sequence ID" value="NZ_CP041406.1"/>
</dbReference>
<feature type="domain" description="Release factor glutamine methyltransferase N-terminal" evidence="7">
    <location>
        <begin position="9"/>
        <end position="76"/>
    </location>
</feature>
<evidence type="ECO:0000256" key="4">
    <source>
        <dbReference type="ARBA" id="ARBA00022691"/>
    </source>
</evidence>
<dbReference type="PANTHER" id="PTHR18895">
    <property type="entry name" value="HEMK METHYLTRANSFERASE"/>
    <property type="match status" value="1"/>
</dbReference>
<organism evidence="8 9">
    <name type="scientific">Sulfurimonas paralvinellae</name>
    <dbReference type="NCBI Taxonomy" id="317658"/>
    <lineage>
        <taxon>Bacteria</taxon>
        <taxon>Pseudomonadati</taxon>
        <taxon>Campylobacterota</taxon>
        <taxon>Epsilonproteobacteria</taxon>
        <taxon>Campylobacterales</taxon>
        <taxon>Sulfurimonadaceae</taxon>
        <taxon>Sulfurimonas</taxon>
    </lineage>
</organism>
<evidence type="ECO:0000313" key="8">
    <source>
        <dbReference type="EMBL" id="QOP45998.1"/>
    </source>
</evidence>
<dbReference type="Gene3D" id="3.40.50.150">
    <property type="entry name" value="Vaccinia Virus protein VP39"/>
    <property type="match status" value="1"/>
</dbReference>
<dbReference type="GO" id="GO:0032259">
    <property type="term" value="P:methylation"/>
    <property type="evidence" value="ECO:0007669"/>
    <property type="project" value="UniProtKB-KW"/>
</dbReference>
<evidence type="ECO:0000256" key="1">
    <source>
        <dbReference type="ARBA" id="ARBA00012771"/>
    </source>
</evidence>
<keyword evidence="2 8" id="KW-0489">Methyltransferase</keyword>
<gene>
    <name evidence="8" type="primary">prmC</name>
    <name evidence="8" type="ORF">FM071_06695</name>
</gene>
<dbReference type="NCBIfam" id="TIGR03534">
    <property type="entry name" value="RF_mod_PrmC"/>
    <property type="match status" value="1"/>
</dbReference>
<evidence type="ECO:0000259" key="6">
    <source>
        <dbReference type="Pfam" id="PF05175"/>
    </source>
</evidence>
<dbReference type="AlphaFoldDB" id="A0A7M1BAY7"/>
<evidence type="ECO:0000259" key="7">
    <source>
        <dbReference type="Pfam" id="PF17827"/>
    </source>
</evidence>
<dbReference type="InterPro" id="IPR002052">
    <property type="entry name" value="DNA_methylase_N6_adenine_CS"/>
</dbReference>
<evidence type="ECO:0000256" key="2">
    <source>
        <dbReference type="ARBA" id="ARBA00022603"/>
    </source>
</evidence>
<dbReference type="SUPFAM" id="SSF53335">
    <property type="entry name" value="S-adenosyl-L-methionine-dependent methyltransferases"/>
    <property type="match status" value="1"/>
</dbReference>
<dbReference type="InterPro" id="IPR019874">
    <property type="entry name" value="RF_methyltr_PrmC"/>
</dbReference>
<proteinExistence type="predicted"/>